<feature type="transmembrane region" description="Helical" evidence="7">
    <location>
        <begin position="81"/>
        <end position="101"/>
    </location>
</feature>
<keyword evidence="11" id="KW-1185">Reference proteome</keyword>
<keyword evidence="4 7" id="KW-0812">Transmembrane</keyword>
<dbReference type="SUPFAM" id="SSF82861">
    <property type="entry name" value="Mechanosensitive channel protein MscS (YggB), transmembrane region"/>
    <property type="match status" value="1"/>
</dbReference>
<evidence type="ECO:0000256" key="4">
    <source>
        <dbReference type="ARBA" id="ARBA00022692"/>
    </source>
</evidence>
<organism evidence="10 11">
    <name type="scientific">Slackia exigua (strain ATCC 700122 / DSM 15923 / CIP 105133 / JCM 11022 / KCTC 5966 / S-7)</name>
    <dbReference type="NCBI Taxonomy" id="649764"/>
    <lineage>
        <taxon>Bacteria</taxon>
        <taxon>Bacillati</taxon>
        <taxon>Actinomycetota</taxon>
        <taxon>Coriobacteriia</taxon>
        <taxon>Eggerthellales</taxon>
        <taxon>Eggerthellaceae</taxon>
        <taxon>Slackia</taxon>
    </lineage>
</organism>
<sequence length="264" mass="27530">MTQFLATLGISSESEFARDLLMAVVIVIVTAALAHVAAKALRHLLDKDATPLPSTSLIVNVVRGAIWAIGISVMLDACFDVNVNALVTALGVGGVALSLGLKDTLSNFIGGLQMTLMGIVVPGDHIEVGGDAGVVQDVNWRHTTISNRLGETVVIPNSVIATTALVQLPPAERVSVPFAVTGDAHDMRAVKRDIEASAKQAAESVCPITEGPHASFSEITEYGFKGKLALSIDDPAHANDVIDAVITAIAPMTRRETHAGEGAE</sequence>
<name>D0WGD6_SLAES</name>
<dbReference type="InterPro" id="IPR006685">
    <property type="entry name" value="MscS_channel_2nd"/>
</dbReference>
<accession>D0WGD6</accession>
<dbReference type="Gene3D" id="1.10.287.1260">
    <property type="match status" value="1"/>
</dbReference>
<feature type="domain" description="Mechanosensitive ion channel MscS" evidence="8">
    <location>
        <begin position="103"/>
        <end position="164"/>
    </location>
</feature>
<dbReference type="SUPFAM" id="SSF50182">
    <property type="entry name" value="Sm-like ribonucleoproteins"/>
    <property type="match status" value="1"/>
</dbReference>
<dbReference type="AlphaFoldDB" id="D0WGD6"/>
<dbReference type="InterPro" id="IPR010920">
    <property type="entry name" value="LSM_dom_sf"/>
</dbReference>
<keyword evidence="3" id="KW-1003">Cell membrane</keyword>
<dbReference type="RefSeq" id="WP_006362142.1">
    <property type="nucleotide sequence ID" value="NZ_GG700630.1"/>
</dbReference>
<evidence type="ECO:0000256" key="3">
    <source>
        <dbReference type="ARBA" id="ARBA00022475"/>
    </source>
</evidence>
<dbReference type="GO" id="GO:0005886">
    <property type="term" value="C:plasma membrane"/>
    <property type="evidence" value="ECO:0007669"/>
    <property type="project" value="UniProtKB-SubCell"/>
</dbReference>
<dbReference type="PANTHER" id="PTHR30221:SF1">
    <property type="entry name" value="SMALL-CONDUCTANCE MECHANOSENSITIVE CHANNEL"/>
    <property type="match status" value="1"/>
</dbReference>
<dbReference type="eggNOG" id="COG0668">
    <property type="taxonomic scope" value="Bacteria"/>
</dbReference>
<evidence type="ECO:0000259" key="8">
    <source>
        <dbReference type="Pfam" id="PF00924"/>
    </source>
</evidence>
<protein>
    <submittedName>
        <fullName evidence="10">Transporter, small conductance mechanosensitive ion channel MscS family protein</fullName>
    </submittedName>
</protein>
<dbReference type="InterPro" id="IPR049142">
    <property type="entry name" value="MS_channel_1st"/>
</dbReference>
<evidence type="ECO:0000256" key="5">
    <source>
        <dbReference type="ARBA" id="ARBA00022989"/>
    </source>
</evidence>
<feature type="transmembrane region" description="Helical" evidence="7">
    <location>
        <begin position="20"/>
        <end position="37"/>
    </location>
</feature>
<evidence type="ECO:0000313" key="10">
    <source>
        <dbReference type="EMBL" id="EEZ61549.1"/>
    </source>
</evidence>
<dbReference type="PANTHER" id="PTHR30221">
    <property type="entry name" value="SMALL-CONDUCTANCE MECHANOSENSITIVE CHANNEL"/>
    <property type="match status" value="1"/>
</dbReference>
<gene>
    <name evidence="10" type="ORF">HMPREF0762_00887</name>
</gene>
<evidence type="ECO:0000256" key="7">
    <source>
        <dbReference type="SAM" id="Phobius"/>
    </source>
</evidence>
<evidence type="ECO:0000256" key="2">
    <source>
        <dbReference type="ARBA" id="ARBA00008017"/>
    </source>
</evidence>
<dbReference type="Gene3D" id="2.30.30.60">
    <property type="match status" value="1"/>
</dbReference>
<dbReference type="Pfam" id="PF21088">
    <property type="entry name" value="MS_channel_1st"/>
    <property type="match status" value="1"/>
</dbReference>
<feature type="transmembrane region" description="Helical" evidence="7">
    <location>
        <begin position="57"/>
        <end position="75"/>
    </location>
</feature>
<comment type="caution">
    <text evidence="10">The sequence shown here is derived from an EMBL/GenBank/DDBJ whole genome shotgun (WGS) entry which is preliminary data.</text>
</comment>
<evidence type="ECO:0000259" key="9">
    <source>
        <dbReference type="Pfam" id="PF21088"/>
    </source>
</evidence>
<comment type="subcellular location">
    <subcellularLocation>
        <location evidence="1">Cell membrane</location>
        <topology evidence="1">Multi-pass membrane protein</topology>
    </subcellularLocation>
</comment>
<dbReference type="InterPro" id="IPR045275">
    <property type="entry name" value="MscS_archaea/bacteria_type"/>
</dbReference>
<dbReference type="OrthoDB" id="9775207at2"/>
<dbReference type="InterPro" id="IPR011014">
    <property type="entry name" value="MscS_channel_TM-2"/>
</dbReference>
<dbReference type="HOGENOM" id="CLU_072498_0_0_11"/>
<comment type="similarity">
    <text evidence="2">Belongs to the MscS (TC 1.A.23) family.</text>
</comment>
<evidence type="ECO:0000313" key="11">
    <source>
        <dbReference type="Proteomes" id="UP000006001"/>
    </source>
</evidence>
<dbReference type="GO" id="GO:0008381">
    <property type="term" value="F:mechanosensitive monoatomic ion channel activity"/>
    <property type="evidence" value="ECO:0007669"/>
    <property type="project" value="InterPro"/>
</dbReference>
<keyword evidence="6 7" id="KW-0472">Membrane</keyword>
<dbReference type="EMBL" id="ACUX02000006">
    <property type="protein sequence ID" value="EEZ61549.1"/>
    <property type="molecule type" value="Genomic_DNA"/>
</dbReference>
<reference evidence="10" key="1">
    <citation type="submission" date="2009-10" db="EMBL/GenBank/DDBJ databases">
        <authorList>
            <person name="Weinstock G."/>
            <person name="Sodergren E."/>
            <person name="Clifton S."/>
            <person name="Fulton L."/>
            <person name="Fulton B."/>
            <person name="Courtney L."/>
            <person name="Fronick C."/>
            <person name="Harrison M."/>
            <person name="Strong C."/>
            <person name="Farmer C."/>
            <person name="Delahaunty K."/>
            <person name="Markovic C."/>
            <person name="Hall O."/>
            <person name="Minx P."/>
            <person name="Tomlinson C."/>
            <person name="Mitreva M."/>
            <person name="Nelson J."/>
            <person name="Hou S."/>
            <person name="Wollam A."/>
            <person name="Pepin K.H."/>
            <person name="Johnson M."/>
            <person name="Bhonagiri V."/>
            <person name="Nash W.E."/>
            <person name="Warren W."/>
            <person name="Chinwalla A."/>
            <person name="Mardis E.R."/>
            <person name="Wilson R.K."/>
        </authorList>
    </citation>
    <scope>NUCLEOTIDE SEQUENCE [LARGE SCALE GENOMIC DNA]</scope>
    <source>
        <strain evidence="10">ATCC 700122</strain>
    </source>
</reference>
<feature type="domain" description="Mechanosensitive ion channel transmembrane helices 2/3" evidence="9">
    <location>
        <begin position="65"/>
        <end position="102"/>
    </location>
</feature>
<dbReference type="STRING" id="649764.HMPREF0762_00887"/>
<keyword evidence="5 7" id="KW-1133">Transmembrane helix</keyword>
<dbReference type="InterPro" id="IPR023408">
    <property type="entry name" value="MscS_beta-dom_sf"/>
</dbReference>
<dbReference type="GeneID" id="85007455"/>
<proteinExistence type="inferred from homology"/>
<dbReference type="Proteomes" id="UP000006001">
    <property type="component" value="Unassembled WGS sequence"/>
</dbReference>
<evidence type="ECO:0000256" key="6">
    <source>
        <dbReference type="ARBA" id="ARBA00023136"/>
    </source>
</evidence>
<evidence type="ECO:0000256" key="1">
    <source>
        <dbReference type="ARBA" id="ARBA00004651"/>
    </source>
</evidence>
<dbReference type="Pfam" id="PF00924">
    <property type="entry name" value="MS_channel_2nd"/>
    <property type="match status" value="1"/>
</dbReference>